<keyword evidence="2" id="KW-1185">Reference proteome</keyword>
<dbReference type="Proteomes" id="UP000463961">
    <property type="component" value="Chromosome"/>
</dbReference>
<dbReference type="EMBL" id="AP022345">
    <property type="protein sequence ID" value="BBU69231.1"/>
    <property type="molecule type" value="Genomic_DNA"/>
</dbReference>
<organism evidence="1 2">
    <name type="scientific">Fluviibacter phosphoraccumulans</name>
    <dbReference type="NCBI Taxonomy" id="1751046"/>
    <lineage>
        <taxon>Bacteria</taxon>
        <taxon>Pseudomonadati</taxon>
        <taxon>Pseudomonadota</taxon>
        <taxon>Betaproteobacteria</taxon>
        <taxon>Rhodocyclales</taxon>
        <taxon>Fluviibacteraceae</taxon>
        <taxon>Fluviibacter</taxon>
    </lineage>
</organism>
<reference evidence="2" key="1">
    <citation type="submission" date="2020-01" db="EMBL/GenBank/DDBJ databases">
        <title>Phosphoaccumulans saitamaens gen. nov., sp. nov., a polyphosphate accumulating bacterium isolated from surface river water.</title>
        <authorList>
            <person name="Watanabe K."/>
            <person name="Suda W."/>
        </authorList>
    </citation>
    <scope>NUCLEOTIDE SEQUENCE [LARGE SCALE GENOMIC DNA]</scope>
    <source>
        <strain evidence="2">ICHIAU1</strain>
    </source>
</reference>
<dbReference type="NCBIfam" id="TIGR03467">
    <property type="entry name" value="HpnE"/>
    <property type="match status" value="1"/>
</dbReference>
<dbReference type="OrthoDB" id="7849608at2"/>
<dbReference type="Gene3D" id="3.50.50.60">
    <property type="entry name" value="FAD/NAD(P)-binding domain"/>
    <property type="match status" value="1"/>
</dbReference>
<gene>
    <name evidence="1" type="ORF">ICHIAU1_15140</name>
</gene>
<dbReference type="SUPFAM" id="SSF51905">
    <property type="entry name" value="FAD/NAD(P)-binding domain"/>
    <property type="match status" value="1"/>
</dbReference>
<dbReference type="InterPro" id="IPR050464">
    <property type="entry name" value="Zeta_carotene_desat/Oxidored"/>
</dbReference>
<name>A0A679IBX2_9RHOO</name>
<dbReference type="PANTHER" id="PTHR42923">
    <property type="entry name" value="PROTOPORPHYRINOGEN OXIDASE"/>
    <property type="match status" value="1"/>
</dbReference>
<dbReference type="GO" id="GO:0016491">
    <property type="term" value="F:oxidoreductase activity"/>
    <property type="evidence" value="ECO:0007669"/>
    <property type="project" value="InterPro"/>
</dbReference>
<dbReference type="PANTHER" id="PTHR42923:SF47">
    <property type="entry name" value="BLR3003 PROTEIN"/>
    <property type="match status" value="1"/>
</dbReference>
<accession>A0A679IBX2</accession>
<dbReference type="InterPro" id="IPR036188">
    <property type="entry name" value="FAD/NAD-bd_sf"/>
</dbReference>
<dbReference type="RefSeq" id="WP_162050056.1">
    <property type="nucleotide sequence ID" value="NZ_AP019011.1"/>
</dbReference>
<sequence>MAPAPALAHPTVAIVGGGWAGLACALQLAQAGYRPVVFESAPEAGGRARSALIEGLYRDNGQHLMLAGCKSLTTLFKLAGIQVQTVPFIMQSGARRLRVPAHSGRLGLATALWRAQGFSWNERYRLIAAIVNLQLKGWQVPEGQSVAEWLLATRQPPALIREFWAPLALAVLNTPLADAAMRRFASVLRDSLGSGGRALAMLLPAGNLSEQIVTPLVHAIEKLGGAVRCAQRVLAIQQTTHGFELRVQGSEQPHHFDQIVLALPPWALDKMTLPACINQKALAEAFGTQPIATVYLGFEAKFRLPAPLLQIAGPTANDSRIWATDRAYCGEPGVIALSVSAAGPWCQLSHDDLAAACLNALQEVIEPLRRCLWKKTVVVRRATYAATPGATLQATDQNPLPRLYLAGDWTDAAYPATLEAAVQSGFKAAAQIMKEQG</sequence>
<dbReference type="PRINTS" id="PR00419">
    <property type="entry name" value="ADXRDTASE"/>
</dbReference>
<evidence type="ECO:0000313" key="1">
    <source>
        <dbReference type="EMBL" id="BBU69231.1"/>
    </source>
</evidence>
<dbReference type="AlphaFoldDB" id="A0A679IBX2"/>
<dbReference type="Pfam" id="PF01593">
    <property type="entry name" value="Amino_oxidase"/>
    <property type="match status" value="1"/>
</dbReference>
<protein>
    <submittedName>
        <fullName evidence="1">Amine oxidoreductase</fullName>
    </submittedName>
</protein>
<dbReference type="InterPro" id="IPR017830">
    <property type="entry name" value="SQase_HpnE"/>
</dbReference>
<dbReference type="InterPro" id="IPR002937">
    <property type="entry name" value="Amino_oxidase"/>
</dbReference>
<proteinExistence type="predicted"/>
<evidence type="ECO:0000313" key="2">
    <source>
        <dbReference type="Proteomes" id="UP000463961"/>
    </source>
</evidence>